<evidence type="ECO:0000313" key="2">
    <source>
        <dbReference type="Proteomes" id="UP000199514"/>
    </source>
</evidence>
<keyword evidence="2" id="KW-1185">Reference proteome</keyword>
<sequence>MNIVFKELFPNGVYLIDENVHFHPPLAQEPAPLPEAAPTQPEVQPKSLVLEGNFGRKILVLFQSATPSLPEADLAVLTKMFSALTPAVSLAEMALLNLSQNPDFSWADVQNELAPQYVLVMGQEAAEFSATTQHTVYQHFKQKEVSYIRAAMPSEWSGNTVEIRRQFWEQLKQIFN</sequence>
<dbReference type="AlphaFoldDB" id="A0A1I1DAH3"/>
<organism evidence="1 2">
    <name type="scientific">Flexibacter flexilis DSM 6793</name>
    <dbReference type="NCBI Taxonomy" id="927664"/>
    <lineage>
        <taxon>Bacteria</taxon>
        <taxon>Pseudomonadati</taxon>
        <taxon>Bacteroidota</taxon>
        <taxon>Cytophagia</taxon>
        <taxon>Cytophagales</taxon>
        <taxon>Flexibacteraceae</taxon>
        <taxon>Flexibacter</taxon>
    </lineage>
</organism>
<gene>
    <name evidence="1" type="ORF">SAMN05421780_10184</name>
</gene>
<proteinExistence type="predicted"/>
<evidence type="ECO:0000313" key="1">
    <source>
        <dbReference type="EMBL" id="SFB71935.1"/>
    </source>
</evidence>
<dbReference type="RefSeq" id="WP_091505640.1">
    <property type="nucleotide sequence ID" value="NZ_FOLE01000001.1"/>
</dbReference>
<protein>
    <submittedName>
        <fullName evidence="1">Uncharacterized protein</fullName>
    </submittedName>
</protein>
<dbReference type="EMBL" id="FOLE01000001">
    <property type="protein sequence ID" value="SFB71935.1"/>
    <property type="molecule type" value="Genomic_DNA"/>
</dbReference>
<accession>A0A1I1DAH3</accession>
<dbReference type="Proteomes" id="UP000199514">
    <property type="component" value="Unassembled WGS sequence"/>
</dbReference>
<name>A0A1I1DAH3_9BACT</name>
<reference evidence="1 2" key="1">
    <citation type="submission" date="2016-10" db="EMBL/GenBank/DDBJ databases">
        <authorList>
            <person name="de Groot N.N."/>
        </authorList>
    </citation>
    <scope>NUCLEOTIDE SEQUENCE [LARGE SCALE GENOMIC DNA]</scope>
    <source>
        <strain evidence="1 2">DSM 6793</strain>
    </source>
</reference>